<reference evidence="4 5" key="1">
    <citation type="submission" date="2021-06" db="EMBL/GenBank/DDBJ databases">
        <authorList>
            <person name="Kallberg Y."/>
            <person name="Tangrot J."/>
            <person name="Rosling A."/>
        </authorList>
    </citation>
    <scope>NUCLEOTIDE SEQUENCE [LARGE SCALE GENOMIC DNA]</scope>
    <source>
        <strain evidence="4 5">120-4 pot B 10/14</strain>
    </source>
</reference>
<gene>
    <name evidence="4" type="ORF">GMARGA_LOCUS37232</name>
</gene>
<keyword evidence="2" id="KW-0121">Carboxypeptidase</keyword>
<evidence type="ECO:0000313" key="4">
    <source>
        <dbReference type="EMBL" id="CAG8844676.1"/>
    </source>
</evidence>
<dbReference type="InterPro" id="IPR001563">
    <property type="entry name" value="Peptidase_S10"/>
</dbReference>
<dbReference type="SUPFAM" id="SSF53474">
    <property type="entry name" value="alpha/beta-Hydrolases"/>
    <property type="match status" value="1"/>
</dbReference>
<evidence type="ECO:0000256" key="2">
    <source>
        <dbReference type="ARBA" id="ARBA00022645"/>
    </source>
</evidence>
<accession>A0ABN7X1H8</accession>
<keyword evidence="2" id="KW-0378">Hydrolase</keyword>
<name>A0ABN7X1H8_GIGMA</name>
<dbReference type="Pfam" id="PF00450">
    <property type="entry name" value="Peptidase_S10"/>
    <property type="match status" value="1"/>
</dbReference>
<keyword evidence="3" id="KW-0325">Glycoprotein</keyword>
<sequence length="100" mass="11153">IGTYSNREDVKAGLGVNSSLVHQFCNTTIGVNFIYSGDADYVRNWFGVEVWSKALQWSGTEGFNDVSVTRWITANTGNYSGDVRTFKGFTLLKFSKQGIR</sequence>
<organism evidence="4 5">
    <name type="scientific">Gigaspora margarita</name>
    <dbReference type="NCBI Taxonomy" id="4874"/>
    <lineage>
        <taxon>Eukaryota</taxon>
        <taxon>Fungi</taxon>
        <taxon>Fungi incertae sedis</taxon>
        <taxon>Mucoromycota</taxon>
        <taxon>Glomeromycotina</taxon>
        <taxon>Glomeromycetes</taxon>
        <taxon>Diversisporales</taxon>
        <taxon>Gigasporaceae</taxon>
        <taxon>Gigaspora</taxon>
    </lineage>
</organism>
<keyword evidence="2" id="KW-0645">Protease</keyword>
<keyword evidence="5" id="KW-1185">Reference proteome</keyword>
<feature type="non-terminal residue" evidence="4">
    <location>
        <position position="100"/>
    </location>
</feature>
<protein>
    <submittedName>
        <fullName evidence="4">2774_t:CDS:1</fullName>
    </submittedName>
</protein>
<comment type="similarity">
    <text evidence="1">Belongs to the peptidase S10 family.</text>
</comment>
<dbReference type="InterPro" id="IPR029058">
    <property type="entry name" value="AB_hydrolase_fold"/>
</dbReference>
<dbReference type="Proteomes" id="UP000789901">
    <property type="component" value="Unassembled WGS sequence"/>
</dbReference>
<evidence type="ECO:0000313" key="5">
    <source>
        <dbReference type="Proteomes" id="UP000789901"/>
    </source>
</evidence>
<dbReference type="EMBL" id="CAJVQB010076769">
    <property type="protein sequence ID" value="CAG8844676.1"/>
    <property type="molecule type" value="Genomic_DNA"/>
</dbReference>
<feature type="non-terminal residue" evidence="4">
    <location>
        <position position="1"/>
    </location>
</feature>
<proteinExistence type="inferred from homology"/>
<evidence type="ECO:0000256" key="1">
    <source>
        <dbReference type="ARBA" id="ARBA00009431"/>
    </source>
</evidence>
<evidence type="ECO:0000256" key="3">
    <source>
        <dbReference type="ARBA" id="ARBA00023180"/>
    </source>
</evidence>
<comment type="caution">
    <text evidence="4">The sequence shown here is derived from an EMBL/GenBank/DDBJ whole genome shotgun (WGS) entry which is preliminary data.</text>
</comment>
<dbReference type="Gene3D" id="3.40.50.1820">
    <property type="entry name" value="alpha/beta hydrolase"/>
    <property type="match status" value="1"/>
</dbReference>